<dbReference type="EMBL" id="AVPJ01000001">
    <property type="protein sequence ID" value="KGN34974.1"/>
    <property type="molecule type" value="Genomic_DNA"/>
</dbReference>
<dbReference type="InterPro" id="IPR025975">
    <property type="entry name" value="Polysacc_lyase"/>
</dbReference>
<gene>
    <name evidence="1" type="ORF">N802_00210</name>
</gene>
<dbReference type="Proteomes" id="UP000030002">
    <property type="component" value="Unassembled WGS sequence"/>
</dbReference>
<evidence type="ECO:0000313" key="1">
    <source>
        <dbReference type="EMBL" id="KGN34974.1"/>
    </source>
</evidence>
<dbReference type="STRING" id="1385520.N802_00210"/>
<dbReference type="RefSeq" id="WP_035910595.1">
    <property type="nucleotide sequence ID" value="NZ_AVPJ01000001.1"/>
</dbReference>
<proteinExistence type="predicted"/>
<dbReference type="AlphaFoldDB" id="A0A0A0JDW4"/>
<dbReference type="Pfam" id="PF14099">
    <property type="entry name" value="Polysacc_lyase"/>
    <property type="match status" value="1"/>
</dbReference>
<dbReference type="Gene3D" id="2.60.120.200">
    <property type="match status" value="1"/>
</dbReference>
<evidence type="ECO:0000313" key="2">
    <source>
        <dbReference type="Proteomes" id="UP000030002"/>
    </source>
</evidence>
<organism evidence="1 2">
    <name type="scientific">Knoellia sinensis KCTC 19936</name>
    <dbReference type="NCBI Taxonomy" id="1385520"/>
    <lineage>
        <taxon>Bacteria</taxon>
        <taxon>Bacillati</taxon>
        <taxon>Actinomycetota</taxon>
        <taxon>Actinomycetes</taxon>
        <taxon>Micrococcales</taxon>
        <taxon>Intrasporangiaceae</taxon>
        <taxon>Knoellia</taxon>
    </lineage>
</organism>
<name>A0A0A0JDW4_9MICO</name>
<accession>A0A0A0JDW4</accession>
<keyword evidence="2" id="KW-1185">Reference proteome</keyword>
<protein>
    <submittedName>
        <fullName evidence="1">Uncharacterized protein</fullName>
    </submittedName>
</protein>
<reference evidence="1 2" key="1">
    <citation type="submission" date="2013-08" db="EMBL/GenBank/DDBJ databases">
        <title>The genome sequence of Knoellia sinensis.</title>
        <authorList>
            <person name="Zhu W."/>
            <person name="Wang G."/>
        </authorList>
    </citation>
    <scope>NUCLEOTIDE SEQUENCE [LARGE SCALE GENOMIC DNA]</scope>
    <source>
        <strain evidence="1 2">KCTC 19936</strain>
    </source>
</reference>
<comment type="caution">
    <text evidence="1">The sequence shown here is derived from an EMBL/GenBank/DDBJ whole genome shotgun (WGS) entry which is preliminary data.</text>
</comment>
<sequence length="237" mass="26461">MASTGYENFVYRGERKFYTELTGRAEIRNAEAFLARDAFVIGGVGAPESGAAPIERAEFSAVDREIHGRDVWAAFAVRVIGPNPSDWCLINQFHDVPDKQDAVVPPPFGAELVPGGRGFRIMARAAGSRHHTAVDVERTVYEIDEFERDRWHHFVYHLVFERAKSGVIQIWHNGVSVADLVVPFGYNNEVGPYFKYGAYRAATSGATHTEYVNVELRNASLLPRVANPRSITPKVAW</sequence>